<dbReference type="PANTHER" id="PTHR34219:SF9">
    <property type="entry name" value="IRON-REGULATED INNER MEMBRANE PROTEIN"/>
    <property type="match status" value="1"/>
</dbReference>
<dbReference type="EMBL" id="JAIKTS010000002">
    <property type="protein sequence ID" value="MCL7714798.1"/>
    <property type="molecule type" value="Genomic_DNA"/>
</dbReference>
<keyword evidence="1" id="KW-0472">Membrane</keyword>
<feature type="transmembrane region" description="Helical" evidence="1">
    <location>
        <begin position="16"/>
        <end position="38"/>
    </location>
</feature>
<evidence type="ECO:0000313" key="3">
    <source>
        <dbReference type="Proteomes" id="UP001431235"/>
    </source>
</evidence>
<protein>
    <submittedName>
        <fullName evidence="2">PepSY domain-containing protein</fullName>
    </submittedName>
</protein>
<keyword evidence="1" id="KW-1133">Transmembrane helix</keyword>
<proteinExistence type="predicted"/>
<evidence type="ECO:0000256" key="1">
    <source>
        <dbReference type="SAM" id="Phobius"/>
    </source>
</evidence>
<feature type="transmembrane region" description="Helical" evidence="1">
    <location>
        <begin position="196"/>
        <end position="218"/>
    </location>
</feature>
<dbReference type="PANTHER" id="PTHR34219">
    <property type="entry name" value="IRON-REGULATED INNER MEMBRANE PROTEIN-RELATED"/>
    <property type="match status" value="1"/>
</dbReference>
<keyword evidence="3" id="KW-1185">Reference proteome</keyword>
<name>A0ABT0SHJ0_9GAMM</name>
<gene>
    <name evidence="2" type="ORF">K5L01_09100</name>
</gene>
<feature type="transmembrane region" description="Helical" evidence="1">
    <location>
        <begin position="451"/>
        <end position="471"/>
    </location>
</feature>
<feature type="transmembrane region" description="Helical" evidence="1">
    <location>
        <begin position="483"/>
        <end position="500"/>
    </location>
</feature>
<feature type="transmembrane region" description="Helical" evidence="1">
    <location>
        <begin position="385"/>
        <end position="407"/>
    </location>
</feature>
<dbReference type="InterPro" id="IPR005625">
    <property type="entry name" value="PepSY-ass_TM"/>
</dbReference>
<feature type="transmembrane region" description="Helical" evidence="1">
    <location>
        <begin position="345"/>
        <end position="365"/>
    </location>
</feature>
<organism evidence="2 3">
    <name type="scientific">Stenotrophomonas mori</name>
    <dbReference type="NCBI Taxonomy" id="2871096"/>
    <lineage>
        <taxon>Bacteria</taxon>
        <taxon>Pseudomonadati</taxon>
        <taxon>Pseudomonadota</taxon>
        <taxon>Gammaproteobacteria</taxon>
        <taxon>Lysobacterales</taxon>
        <taxon>Lysobacteraceae</taxon>
        <taxon>Stenotrophomonas</taxon>
    </lineage>
</organism>
<reference evidence="2 3" key="1">
    <citation type="submission" date="2021-08" db="EMBL/GenBank/DDBJ databases">
        <title>Novel members of of the genus Stenotrophomonas from differernt environment.</title>
        <authorList>
            <person name="Deng Y."/>
        </authorList>
    </citation>
    <scope>NUCLEOTIDE SEQUENCE [LARGE SCALE GENOMIC DNA]</scope>
    <source>
        <strain evidence="2 3">CPCC 101365</strain>
    </source>
</reference>
<dbReference type="Proteomes" id="UP001431235">
    <property type="component" value="Unassembled WGS sequence"/>
</dbReference>
<keyword evidence="1" id="KW-0812">Transmembrane</keyword>
<accession>A0ABT0SHJ0</accession>
<comment type="caution">
    <text evidence="2">The sequence shown here is derived from an EMBL/GenBank/DDBJ whole genome shotgun (WGS) entry which is preliminary data.</text>
</comment>
<feature type="transmembrane region" description="Helical" evidence="1">
    <location>
        <begin position="150"/>
        <end position="175"/>
    </location>
</feature>
<evidence type="ECO:0000313" key="2">
    <source>
        <dbReference type="EMBL" id="MCL7714798.1"/>
    </source>
</evidence>
<dbReference type="RefSeq" id="WP_250064067.1">
    <property type="nucleotide sequence ID" value="NZ_JAIKTS010000002.1"/>
</dbReference>
<dbReference type="Pfam" id="PF03929">
    <property type="entry name" value="PepSY_TM"/>
    <property type="match status" value="1"/>
</dbReference>
<feature type="transmembrane region" description="Helical" evidence="1">
    <location>
        <begin position="427"/>
        <end position="444"/>
    </location>
</feature>
<sequence>MKIGSDIIKVYKDVHIWVGIVCGLMLFVAFYAGAITMFEKPLERWATPPSALDAPPPLADAEALLAAVVAAHPQAAQRYAIVVDIAPDQPARVIWSERGPRPRETIEYGASFDADGRLQTERLRKAKVAELVDRMHQFVGLPLPDIVARFVMGAVALAYAVALLSGLIVLLPTLTKDVFALRIGKNLKRMWLDAHNALGIFSLPFHLMIALTSVGFAFHTPFYATQAKVLYGGQMDWGEHAAPPVGDTPLPAHELLARVEAQLPGFQVHNFGFQQNRKGQAEAYVMGLDIRRGARGRTWMRADLDPYSGTVDTHDLPGHLDGWGEAVNAFFVLHFGSYGGNPVRWLYVLMGLAGAALFYTGNVLWIESRRKKQRGAESVAQKRSAWVLGCLTGGIALGSVAGISATIAATKWLPAQVQDPGTWHQGVYYAVFFACIGWAFLRGPARGAVELLWASAALTLAIPLSSLAGLWGLGGAWNHPGGWPVDATALVAVPVMLYIAHRSRRRMERGHADSVWAASAA</sequence>